<sequence length="370" mass="40129">MTKPLRVLQVLRAPVGGLFRHVCDLAGYLNDKGHEVGVVVDALSFDAESQTKLKKLEPHLKLGVHPIAIPRLFGPQDIIAPFQIRKLISKHNIDVVHGHGAKGGFHARLAALGKRNVKKLYTPHGGALHFASSSAAGRIFHLLEKSLIPFSDNIIFESEFAAKSYREQIADPGDKGVVIHNGLSQDDFTPVPSNGEFDFVFVGELRDLKGVEYLLRALPQITKHDGSKPRLLLIGDGPHRQQFEELSTELGIESQVEFAGAQPARNGFARAGIAVVPSLKESLPYVVMEAIAARKNVVATNVGGIGEIFGPEKSQLVPAADVGALAKAMQAHVDGDKDLNNRNNRLLAHVGEEFSLEKMAGDIAQVYLNQ</sequence>
<accession>A0ABQ5USQ7</accession>
<keyword evidence="4" id="KW-1185">Reference proteome</keyword>
<dbReference type="PANTHER" id="PTHR45871">
    <property type="entry name" value="N-ACETYLGLUCOSAMINYL-PHOSPHATIDYLINOSITOL BIOSYNTHETIC PROTEIN"/>
    <property type="match status" value="1"/>
</dbReference>
<dbReference type="SUPFAM" id="SSF53756">
    <property type="entry name" value="UDP-Glycosyltransferase/glycogen phosphorylase"/>
    <property type="match status" value="1"/>
</dbReference>
<dbReference type="InterPro" id="IPR001296">
    <property type="entry name" value="Glyco_trans_1"/>
</dbReference>
<dbReference type="RefSeq" id="WP_284365025.1">
    <property type="nucleotide sequence ID" value="NZ_BSNI01000002.1"/>
</dbReference>
<dbReference type="InterPro" id="IPR028098">
    <property type="entry name" value="Glyco_trans_4-like_N"/>
</dbReference>
<feature type="domain" description="Glycosyl transferase family 1" evidence="1">
    <location>
        <begin position="194"/>
        <end position="339"/>
    </location>
</feature>
<feature type="domain" description="Glycosyltransferase subfamily 4-like N-terminal" evidence="2">
    <location>
        <begin position="15"/>
        <end position="183"/>
    </location>
</feature>
<dbReference type="Gene3D" id="3.40.50.2000">
    <property type="entry name" value="Glycogen Phosphorylase B"/>
    <property type="match status" value="2"/>
</dbReference>
<comment type="caution">
    <text evidence="3">The sequence shown here is derived from an EMBL/GenBank/DDBJ whole genome shotgun (WGS) entry which is preliminary data.</text>
</comment>
<proteinExistence type="predicted"/>
<dbReference type="Pfam" id="PF00534">
    <property type="entry name" value="Glycos_transf_1"/>
    <property type="match status" value="1"/>
</dbReference>
<evidence type="ECO:0000313" key="4">
    <source>
        <dbReference type="Proteomes" id="UP001161405"/>
    </source>
</evidence>
<gene>
    <name evidence="3" type="ORF">GCM10007879_24870</name>
</gene>
<dbReference type="PANTHER" id="PTHR45871:SF1">
    <property type="entry name" value="PHOSPHATIDYLINOSITOL N-ACETYLGLUCOSAMINYLTRANSFERASE SUBUNIT A"/>
    <property type="match status" value="1"/>
</dbReference>
<dbReference type="EMBL" id="BSNI01000002">
    <property type="protein sequence ID" value="GLQ18238.1"/>
    <property type="molecule type" value="Genomic_DNA"/>
</dbReference>
<dbReference type="Proteomes" id="UP001161405">
    <property type="component" value="Unassembled WGS sequence"/>
</dbReference>
<evidence type="ECO:0000259" key="2">
    <source>
        <dbReference type="Pfam" id="PF13439"/>
    </source>
</evidence>
<name>A0ABQ5USQ7_9HYPH</name>
<dbReference type="GO" id="GO:0016740">
    <property type="term" value="F:transferase activity"/>
    <property type="evidence" value="ECO:0007669"/>
    <property type="project" value="UniProtKB-KW"/>
</dbReference>
<dbReference type="Pfam" id="PF13439">
    <property type="entry name" value="Glyco_transf_4"/>
    <property type="match status" value="1"/>
</dbReference>
<evidence type="ECO:0000259" key="1">
    <source>
        <dbReference type="Pfam" id="PF00534"/>
    </source>
</evidence>
<protein>
    <submittedName>
        <fullName evidence="3">Glycosyl transferase</fullName>
    </submittedName>
</protein>
<keyword evidence="3" id="KW-0808">Transferase</keyword>
<evidence type="ECO:0000313" key="3">
    <source>
        <dbReference type="EMBL" id="GLQ18238.1"/>
    </source>
</evidence>
<reference evidence="3" key="1">
    <citation type="journal article" date="2014" name="Int. J. Syst. Evol. Microbiol.">
        <title>Complete genome of a new Firmicutes species belonging to the dominant human colonic microbiota ('Ruminococcus bicirculans') reveals two chromosomes and a selective capacity to utilize plant glucans.</title>
        <authorList>
            <consortium name="NISC Comparative Sequencing Program"/>
            <person name="Wegmann U."/>
            <person name="Louis P."/>
            <person name="Goesmann A."/>
            <person name="Henrissat B."/>
            <person name="Duncan S.H."/>
            <person name="Flint H.J."/>
        </authorList>
    </citation>
    <scope>NUCLEOTIDE SEQUENCE</scope>
    <source>
        <strain evidence="3">NBRC 107169</strain>
    </source>
</reference>
<organism evidence="3 4">
    <name type="scientific">Maritalea porphyrae</name>
    <dbReference type="NCBI Taxonomy" id="880732"/>
    <lineage>
        <taxon>Bacteria</taxon>
        <taxon>Pseudomonadati</taxon>
        <taxon>Pseudomonadota</taxon>
        <taxon>Alphaproteobacteria</taxon>
        <taxon>Hyphomicrobiales</taxon>
        <taxon>Devosiaceae</taxon>
        <taxon>Maritalea</taxon>
    </lineage>
</organism>
<reference evidence="3" key="2">
    <citation type="submission" date="2023-01" db="EMBL/GenBank/DDBJ databases">
        <title>Draft genome sequence of Maritalea porphyrae strain NBRC 107169.</title>
        <authorList>
            <person name="Sun Q."/>
            <person name="Mori K."/>
        </authorList>
    </citation>
    <scope>NUCLEOTIDE SEQUENCE</scope>
    <source>
        <strain evidence="3">NBRC 107169</strain>
    </source>
</reference>